<keyword evidence="3" id="KW-0808">Transferase</keyword>
<dbReference type="SUPFAM" id="SSF102114">
    <property type="entry name" value="Radical SAM enzymes"/>
    <property type="match status" value="1"/>
</dbReference>
<accession>A0A0G1BBR1</accession>
<dbReference type="InterPro" id="IPR006638">
    <property type="entry name" value="Elp3/MiaA/NifB-like_rSAM"/>
</dbReference>
<evidence type="ECO:0000256" key="4">
    <source>
        <dbReference type="ARBA" id="ARBA00022691"/>
    </source>
</evidence>
<feature type="domain" description="B12-binding" evidence="8">
    <location>
        <begin position="1"/>
        <end position="152"/>
    </location>
</feature>
<dbReference type="InterPro" id="IPR007197">
    <property type="entry name" value="rSAM"/>
</dbReference>
<comment type="cofactor">
    <cofactor evidence="1">
        <name>[4Fe-4S] cluster</name>
        <dbReference type="ChEBI" id="CHEBI:49883"/>
    </cofactor>
</comment>
<dbReference type="Pfam" id="PF04055">
    <property type="entry name" value="Radical_SAM"/>
    <property type="match status" value="1"/>
</dbReference>
<dbReference type="Gene3D" id="3.80.30.20">
    <property type="entry name" value="tm_1862 like domain"/>
    <property type="match status" value="1"/>
</dbReference>
<dbReference type="SMART" id="SM00729">
    <property type="entry name" value="Elp3"/>
    <property type="match status" value="1"/>
</dbReference>
<sequence length="484" mass="55207">MKILLVNPPFDYYSRHLLIKEPLSLGYLAAYLRKFGYSVSILDGVAGETTPVGKKWHYGLRNSDISVKIKEFKPDIVGITCSFSLRFDATLNIAKLVKSIDKNIITVVGGTHPTIFPEETTKYKEVDYVIIGEGEESFLQLVKKIESGKNSSRIIVDGCAYKKNGGICLNNKTSFIKNLDTLPFPARDLIPMEFYMNRGTILYGLGKRRAACILTSRSCPGKCTFCSMYLTQGSVFRSRSALSVYEEMEELVKKYHAEEIFILDDNFTFDKGRVITLCKLILRKKLKFRWNTPNGVRADRLDAELLTMMKRAGCVNICIGIEAGNHEIRNEVIKKGLSEEKIYKTLKICSKVGLPVVGFFILGIPGETEETFKDTLKMVKNLPLSMIATSFYTPLPGTQLYNECIQNGYINQNYWKKLNRLNIPIVETPEFNQQTLRRWEKKIYFEFAKSHFWPLVSSAVTLQNEFLKVGLIKRFLTEKFGIHI</sequence>
<reference evidence="10 11" key="1">
    <citation type="journal article" date="2015" name="Nature">
        <title>rRNA introns, odd ribosomes, and small enigmatic genomes across a large radiation of phyla.</title>
        <authorList>
            <person name="Brown C.T."/>
            <person name="Hug L.A."/>
            <person name="Thomas B.C."/>
            <person name="Sharon I."/>
            <person name="Castelle C.J."/>
            <person name="Singh A."/>
            <person name="Wilkins M.J."/>
            <person name="Williams K.H."/>
            <person name="Banfield J.F."/>
        </authorList>
    </citation>
    <scope>NUCLEOTIDE SEQUENCE [LARGE SCALE GENOMIC DNA]</scope>
</reference>
<dbReference type="GO" id="GO:0051539">
    <property type="term" value="F:4 iron, 4 sulfur cluster binding"/>
    <property type="evidence" value="ECO:0007669"/>
    <property type="project" value="UniProtKB-KW"/>
</dbReference>
<gene>
    <name evidence="10" type="ORF">UV41_C0012G0005</name>
</gene>
<name>A0A0G1BBR1_9BACT</name>
<evidence type="ECO:0000256" key="2">
    <source>
        <dbReference type="ARBA" id="ARBA00022603"/>
    </source>
</evidence>
<dbReference type="SFLD" id="SFLDG01082">
    <property type="entry name" value="B12-binding_domain_containing"/>
    <property type="match status" value="1"/>
</dbReference>
<evidence type="ECO:0000313" key="10">
    <source>
        <dbReference type="EMBL" id="KKS70815.1"/>
    </source>
</evidence>
<dbReference type="InterPro" id="IPR058240">
    <property type="entry name" value="rSAM_sf"/>
</dbReference>
<proteinExistence type="predicted"/>
<dbReference type="SFLD" id="SFLDG01123">
    <property type="entry name" value="methyltransferase_(Class_B)"/>
    <property type="match status" value="1"/>
</dbReference>
<keyword evidence="2" id="KW-0489">Methyltransferase</keyword>
<dbReference type="PROSITE" id="PS51332">
    <property type="entry name" value="B12_BINDING"/>
    <property type="match status" value="1"/>
</dbReference>
<feature type="domain" description="Radical SAM core" evidence="9">
    <location>
        <begin position="205"/>
        <end position="446"/>
    </location>
</feature>
<dbReference type="EMBL" id="LCEJ01000012">
    <property type="protein sequence ID" value="KKS70815.1"/>
    <property type="molecule type" value="Genomic_DNA"/>
</dbReference>
<evidence type="ECO:0000259" key="8">
    <source>
        <dbReference type="PROSITE" id="PS51332"/>
    </source>
</evidence>
<dbReference type="InterPro" id="IPR051198">
    <property type="entry name" value="BchE-like"/>
</dbReference>
<dbReference type="InterPro" id="IPR036724">
    <property type="entry name" value="Cobalamin-bd_sf"/>
</dbReference>
<keyword evidence="5" id="KW-0479">Metal-binding</keyword>
<comment type="caution">
    <text evidence="10">The sequence shown here is derived from an EMBL/GenBank/DDBJ whole genome shotgun (WGS) entry which is preliminary data.</text>
</comment>
<dbReference type="InterPro" id="IPR006158">
    <property type="entry name" value="Cobalamin-bd"/>
</dbReference>
<dbReference type="PANTHER" id="PTHR43409:SF7">
    <property type="entry name" value="BLL1977 PROTEIN"/>
    <property type="match status" value="1"/>
</dbReference>
<dbReference type="Pfam" id="PF02310">
    <property type="entry name" value="B12-binding"/>
    <property type="match status" value="1"/>
</dbReference>
<keyword evidence="6" id="KW-0408">Iron</keyword>
<dbReference type="Gene3D" id="3.40.50.280">
    <property type="entry name" value="Cobalamin-binding domain"/>
    <property type="match status" value="1"/>
</dbReference>
<evidence type="ECO:0000256" key="3">
    <source>
        <dbReference type="ARBA" id="ARBA00022679"/>
    </source>
</evidence>
<protein>
    <submittedName>
        <fullName evidence="10">Radical SAM family Fe-S protein</fullName>
    </submittedName>
</protein>
<dbReference type="InterPro" id="IPR034466">
    <property type="entry name" value="Methyltransferase_Class_B"/>
</dbReference>
<dbReference type="CDD" id="cd01335">
    <property type="entry name" value="Radical_SAM"/>
    <property type="match status" value="1"/>
</dbReference>
<evidence type="ECO:0000256" key="7">
    <source>
        <dbReference type="ARBA" id="ARBA00023014"/>
    </source>
</evidence>
<dbReference type="GO" id="GO:0031419">
    <property type="term" value="F:cobalamin binding"/>
    <property type="evidence" value="ECO:0007669"/>
    <property type="project" value="InterPro"/>
</dbReference>
<keyword evidence="4" id="KW-0949">S-adenosyl-L-methionine</keyword>
<keyword evidence="7" id="KW-0411">Iron-sulfur</keyword>
<evidence type="ECO:0000256" key="5">
    <source>
        <dbReference type="ARBA" id="ARBA00022723"/>
    </source>
</evidence>
<dbReference type="GO" id="GO:0046872">
    <property type="term" value="F:metal ion binding"/>
    <property type="evidence" value="ECO:0007669"/>
    <property type="project" value="UniProtKB-KW"/>
</dbReference>
<dbReference type="PROSITE" id="PS51918">
    <property type="entry name" value="RADICAL_SAM"/>
    <property type="match status" value="1"/>
</dbReference>
<evidence type="ECO:0000256" key="1">
    <source>
        <dbReference type="ARBA" id="ARBA00001966"/>
    </source>
</evidence>
<dbReference type="CDD" id="cd02068">
    <property type="entry name" value="radical_SAM_B12_BD"/>
    <property type="match status" value="1"/>
</dbReference>
<dbReference type="Proteomes" id="UP000034785">
    <property type="component" value="Unassembled WGS sequence"/>
</dbReference>
<dbReference type="InterPro" id="IPR023404">
    <property type="entry name" value="rSAM_horseshoe"/>
</dbReference>
<dbReference type="GO" id="GO:0003824">
    <property type="term" value="F:catalytic activity"/>
    <property type="evidence" value="ECO:0007669"/>
    <property type="project" value="InterPro"/>
</dbReference>
<dbReference type="SFLD" id="SFLDS00029">
    <property type="entry name" value="Radical_SAM"/>
    <property type="match status" value="1"/>
</dbReference>
<evidence type="ECO:0000259" key="9">
    <source>
        <dbReference type="PROSITE" id="PS51918"/>
    </source>
</evidence>
<evidence type="ECO:0000313" key="11">
    <source>
        <dbReference type="Proteomes" id="UP000034785"/>
    </source>
</evidence>
<dbReference type="PANTHER" id="PTHR43409">
    <property type="entry name" value="ANAEROBIC MAGNESIUM-PROTOPORPHYRIN IX MONOMETHYL ESTER CYCLASE-RELATED"/>
    <property type="match status" value="1"/>
</dbReference>
<dbReference type="AlphaFoldDB" id="A0A0G1BBR1"/>
<dbReference type="SUPFAM" id="SSF52242">
    <property type="entry name" value="Cobalamin (vitamin B12)-binding domain"/>
    <property type="match status" value="1"/>
</dbReference>
<evidence type="ECO:0000256" key="6">
    <source>
        <dbReference type="ARBA" id="ARBA00023004"/>
    </source>
</evidence>
<organism evidence="10 11">
    <name type="scientific">Candidatus Daviesbacteria bacterium GW2011_GWA2_42_7</name>
    <dbReference type="NCBI Taxonomy" id="1618425"/>
    <lineage>
        <taxon>Bacteria</taxon>
        <taxon>Candidatus Daviesiibacteriota</taxon>
    </lineage>
</organism>